<dbReference type="AlphaFoldDB" id="A0A3N4JHC1"/>
<reference evidence="2 3" key="1">
    <citation type="journal article" date="2018" name="Nat. Ecol. Evol.">
        <title>Pezizomycetes genomes reveal the molecular basis of ectomycorrhizal truffle lifestyle.</title>
        <authorList>
            <person name="Murat C."/>
            <person name="Payen T."/>
            <person name="Noel B."/>
            <person name="Kuo A."/>
            <person name="Morin E."/>
            <person name="Chen J."/>
            <person name="Kohler A."/>
            <person name="Krizsan K."/>
            <person name="Balestrini R."/>
            <person name="Da Silva C."/>
            <person name="Montanini B."/>
            <person name="Hainaut M."/>
            <person name="Levati E."/>
            <person name="Barry K.W."/>
            <person name="Belfiori B."/>
            <person name="Cichocki N."/>
            <person name="Clum A."/>
            <person name="Dockter R.B."/>
            <person name="Fauchery L."/>
            <person name="Guy J."/>
            <person name="Iotti M."/>
            <person name="Le Tacon F."/>
            <person name="Lindquist E.A."/>
            <person name="Lipzen A."/>
            <person name="Malagnac F."/>
            <person name="Mello A."/>
            <person name="Molinier V."/>
            <person name="Miyauchi S."/>
            <person name="Poulain J."/>
            <person name="Riccioni C."/>
            <person name="Rubini A."/>
            <person name="Sitrit Y."/>
            <person name="Splivallo R."/>
            <person name="Traeger S."/>
            <person name="Wang M."/>
            <person name="Zifcakova L."/>
            <person name="Wipf D."/>
            <person name="Zambonelli A."/>
            <person name="Paolocci F."/>
            <person name="Nowrousian M."/>
            <person name="Ottonello S."/>
            <person name="Baldrian P."/>
            <person name="Spatafora J.W."/>
            <person name="Henrissat B."/>
            <person name="Nagy L.G."/>
            <person name="Aury J.M."/>
            <person name="Wincker P."/>
            <person name="Grigoriev I.V."/>
            <person name="Bonfante P."/>
            <person name="Martin F.M."/>
        </authorList>
    </citation>
    <scope>NUCLEOTIDE SEQUENCE [LARGE SCALE GENOMIC DNA]</scope>
    <source>
        <strain evidence="2 3">120613-1</strain>
    </source>
</reference>
<evidence type="ECO:0000256" key="1">
    <source>
        <dbReference type="SAM" id="MobiDB-lite"/>
    </source>
</evidence>
<proteinExistence type="predicted"/>
<gene>
    <name evidence="2" type="ORF">L873DRAFT_1770849</name>
</gene>
<organism evidence="2 3">
    <name type="scientific">Choiromyces venosus 120613-1</name>
    <dbReference type="NCBI Taxonomy" id="1336337"/>
    <lineage>
        <taxon>Eukaryota</taxon>
        <taxon>Fungi</taxon>
        <taxon>Dikarya</taxon>
        <taxon>Ascomycota</taxon>
        <taxon>Pezizomycotina</taxon>
        <taxon>Pezizomycetes</taxon>
        <taxon>Pezizales</taxon>
        <taxon>Tuberaceae</taxon>
        <taxon>Choiromyces</taxon>
    </lineage>
</organism>
<dbReference type="EMBL" id="ML120402">
    <property type="protein sequence ID" value="RPA97662.1"/>
    <property type="molecule type" value="Genomic_DNA"/>
</dbReference>
<sequence>MLKPFTPPGIVPTEIKSNHFFASNGNLQGLSACTLTPHHCDRHPHQNRLYQMPSTPPCNDPKGE</sequence>
<feature type="region of interest" description="Disordered" evidence="1">
    <location>
        <begin position="44"/>
        <end position="64"/>
    </location>
</feature>
<accession>A0A3N4JHC1</accession>
<protein>
    <submittedName>
        <fullName evidence="2">Uncharacterized protein</fullName>
    </submittedName>
</protein>
<dbReference type="PROSITE" id="PS51257">
    <property type="entry name" value="PROKAR_LIPOPROTEIN"/>
    <property type="match status" value="1"/>
</dbReference>
<name>A0A3N4JHC1_9PEZI</name>
<evidence type="ECO:0000313" key="3">
    <source>
        <dbReference type="Proteomes" id="UP000276215"/>
    </source>
</evidence>
<dbReference type="Proteomes" id="UP000276215">
    <property type="component" value="Unassembled WGS sequence"/>
</dbReference>
<feature type="compositionally biased region" description="Pro residues" evidence="1">
    <location>
        <begin position="54"/>
        <end position="64"/>
    </location>
</feature>
<evidence type="ECO:0000313" key="2">
    <source>
        <dbReference type="EMBL" id="RPA97662.1"/>
    </source>
</evidence>
<keyword evidence="3" id="KW-1185">Reference proteome</keyword>